<evidence type="ECO:0000313" key="1">
    <source>
        <dbReference type="EMBL" id="OLF90161.1"/>
    </source>
</evidence>
<evidence type="ECO:0000313" key="4">
    <source>
        <dbReference type="Proteomes" id="UP000429980"/>
    </source>
</evidence>
<proteinExistence type="predicted"/>
<protein>
    <submittedName>
        <fullName evidence="1">Uncharacterized protein</fullName>
    </submittedName>
</protein>
<dbReference type="EMBL" id="LKPO01000021">
    <property type="protein sequence ID" value="OLF90161.1"/>
    <property type="molecule type" value="Genomic_DNA"/>
</dbReference>
<evidence type="ECO:0000313" key="2">
    <source>
        <dbReference type="EMBL" id="TWL44734.1"/>
    </source>
</evidence>
<accession>A0A6I7TYW7</accession>
<name>A0A6I7TYW7_9BACI</name>
<dbReference type="EMBL" id="NILF01000007">
    <property type="protein sequence ID" value="TWL44734.1"/>
    <property type="molecule type" value="Genomic_DNA"/>
</dbReference>
<dbReference type="AlphaFoldDB" id="A0A6I7TYW7"/>
<reference evidence="1 3" key="1">
    <citation type="journal article" date="2016" name="Front. Microbiol.">
        <title>High-Level Heat Resistance of Spores of Bacillus amyloliquefaciens and Bacillus licheniformis Results from the Presence of a spoVA Operon in a Tn1546 Transposon.</title>
        <authorList>
            <person name="Berendsen E.M."/>
            <person name="Koning R.A."/>
            <person name="Boekhorst J."/>
            <person name="de Jong A."/>
            <person name="Kuipers O.P."/>
            <person name="Wells-Bennik M.H."/>
        </authorList>
    </citation>
    <scope>NUCLEOTIDE SEQUENCE [LARGE SCALE GENOMIC DNA]</scope>
    <source>
        <strain evidence="1 3">B4121</strain>
    </source>
</reference>
<organism evidence="1 3">
    <name type="scientific">Bacillus paralicheniformis</name>
    <dbReference type="NCBI Taxonomy" id="1648923"/>
    <lineage>
        <taxon>Bacteria</taxon>
        <taxon>Bacillati</taxon>
        <taxon>Bacillota</taxon>
        <taxon>Bacilli</taxon>
        <taxon>Bacillales</taxon>
        <taxon>Bacillaceae</taxon>
        <taxon>Bacillus</taxon>
    </lineage>
</organism>
<dbReference type="Proteomes" id="UP000185604">
    <property type="component" value="Unassembled WGS sequence"/>
</dbReference>
<sequence>MCSGFFSPENHESRAFDHKTNVSRIACLNRINLLHTGVRATNLPEAAA</sequence>
<keyword evidence="4" id="KW-1185">Reference proteome</keyword>
<evidence type="ECO:0000313" key="3">
    <source>
        <dbReference type="Proteomes" id="UP000185604"/>
    </source>
</evidence>
<reference evidence="2 4" key="2">
    <citation type="submission" date="2019-06" db="EMBL/GenBank/DDBJ databases">
        <title>Genome sequence analysis of &gt;100 Bacillus licheniformis strains suggests intrinsic resistance to this species.</title>
        <authorList>
            <person name="Wels M."/>
            <person name="Siezen R.J."/>
            <person name="Johansen E."/>
            <person name="Stuer-Lauridsen B."/>
            <person name="Bjerre K."/>
            <person name="Nielsen B.K.K."/>
        </authorList>
    </citation>
    <scope>NUCLEOTIDE SEQUENCE [LARGE SCALE GENOMIC DNA]</scope>
    <source>
        <strain evidence="2 4">BAC-15381</strain>
    </source>
</reference>
<dbReference type="Proteomes" id="UP000429980">
    <property type="component" value="Unassembled WGS sequence"/>
</dbReference>
<comment type="caution">
    <text evidence="1">The sequence shown here is derived from an EMBL/GenBank/DDBJ whole genome shotgun (WGS) entry which is preliminary data.</text>
</comment>
<gene>
    <name evidence="1" type="ORF">B4121_3436</name>
    <name evidence="2" type="ORF">CHCC15381_2740</name>
</gene>